<keyword evidence="3" id="KW-0732">Signal</keyword>
<name>A0AA47MDL8_MERPO</name>
<dbReference type="GO" id="GO:0008168">
    <property type="term" value="F:methyltransferase activity"/>
    <property type="evidence" value="ECO:0007669"/>
    <property type="project" value="InterPro"/>
</dbReference>
<keyword evidence="6" id="KW-1185">Reference proteome</keyword>
<dbReference type="PANTHER" id="PTHR33332">
    <property type="entry name" value="REVERSE TRANSCRIPTASE DOMAIN-CONTAINING PROTEIN"/>
    <property type="match status" value="1"/>
</dbReference>
<keyword evidence="2" id="KW-1133">Transmembrane helix</keyword>
<keyword evidence="2" id="KW-0812">Transmembrane</keyword>
<evidence type="ECO:0000259" key="4">
    <source>
        <dbReference type="Pfam" id="PF09004"/>
    </source>
</evidence>
<protein>
    <recommendedName>
        <fullName evidence="4">Alkylated DNA repair protein AlkB homologue 8 N-terminal domain-containing protein</fullName>
    </recommendedName>
</protein>
<organism evidence="5 6">
    <name type="scientific">Merluccius polli</name>
    <name type="common">Benguela hake</name>
    <name type="synonym">Merluccius cadenati</name>
    <dbReference type="NCBI Taxonomy" id="89951"/>
    <lineage>
        <taxon>Eukaryota</taxon>
        <taxon>Metazoa</taxon>
        <taxon>Chordata</taxon>
        <taxon>Craniata</taxon>
        <taxon>Vertebrata</taxon>
        <taxon>Euteleostomi</taxon>
        <taxon>Actinopterygii</taxon>
        <taxon>Neopterygii</taxon>
        <taxon>Teleostei</taxon>
        <taxon>Neoteleostei</taxon>
        <taxon>Acanthomorphata</taxon>
        <taxon>Zeiogadaria</taxon>
        <taxon>Gadariae</taxon>
        <taxon>Gadiformes</taxon>
        <taxon>Gadoidei</taxon>
        <taxon>Merlucciidae</taxon>
        <taxon>Merluccius</taxon>
    </lineage>
</organism>
<keyword evidence="2" id="KW-0472">Membrane</keyword>
<feature type="domain" description="Alkylated DNA repair protein AlkB homologue 8 N-terminal" evidence="4">
    <location>
        <begin position="143"/>
        <end position="171"/>
    </location>
</feature>
<dbReference type="Pfam" id="PF09004">
    <property type="entry name" value="ALKBH8_N"/>
    <property type="match status" value="1"/>
</dbReference>
<reference evidence="5" key="1">
    <citation type="journal article" date="2023" name="Front. Mar. Sci.">
        <title>A new Merluccius polli reference genome to investigate the effects of global change in West African waters.</title>
        <authorList>
            <person name="Mateo J.L."/>
            <person name="Blanco-Fernandez C."/>
            <person name="Garcia-Vazquez E."/>
            <person name="Machado-Schiaffino G."/>
        </authorList>
    </citation>
    <scope>NUCLEOTIDE SEQUENCE</scope>
    <source>
        <strain evidence="5">C29</strain>
        <tissue evidence="5">Fin</tissue>
    </source>
</reference>
<feature type="chain" id="PRO_5041403753" description="Alkylated DNA repair protein AlkB homologue 8 N-terminal domain-containing protein" evidence="3">
    <location>
        <begin position="16"/>
        <end position="321"/>
    </location>
</feature>
<evidence type="ECO:0000256" key="2">
    <source>
        <dbReference type="SAM" id="Phobius"/>
    </source>
</evidence>
<feature type="transmembrane region" description="Helical" evidence="2">
    <location>
        <begin position="12"/>
        <end position="42"/>
    </location>
</feature>
<evidence type="ECO:0000313" key="6">
    <source>
        <dbReference type="Proteomes" id="UP001174136"/>
    </source>
</evidence>
<gene>
    <name evidence="5" type="ORF">N1851_025337</name>
</gene>
<accession>A0AA47MDL8</accession>
<dbReference type="Proteomes" id="UP001174136">
    <property type="component" value="Unassembled WGS sequence"/>
</dbReference>
<dbReference type="EMBL" id="JAOPHQ010004657">
    <property type="protein sequence ID" value="KAK0138343.1"/>
    <property type="molecule type" value="Genomic_DNA"/>
</dbReference>
<feature type="region of interest" description="Disordered" evidence="1">
    <location>
        <begin position="292"/>
        <end position="321"/>
    </location>
</feature>
<evidence type="ECO:0000256" key="1">
    <source>
        <dbReference type="SAM" id="MobiDB-lite"/>
    </source>
</evidence>
<comment type="caution">
    <text evidence="5">The sequence shown here is derived from an EMBL/GenBank/DDBJ whole genome shotgun (WGS) entry which is preliminary data.</text>
</comment>
<proteinExistence type="predicted"/>
<dbReference type="InterPro" id="IPR015095">
    <property type="entry name" value="AlkB_hom8_N"/>
</dbReference>
<evidence type="ECO:0000256" key="3">
    <source>
        <dbReference type="SAM" id="SignalP"/>
    </source>
</evidence>
<feature type="signal peptide" evidence="3">
    <location>
        <begin position="1"/>
        <end position="15"/>
    </location>
</feature>
<feature type="compositionally biased region" description="Low complexity" evidence="1">
    <location>
        <begin position="303"/>
        <end position="321"/>
    </location>
</feature>
<evidence type="ECO:0000313" key="5">
    <source>
        <dbReference type="EMBL" id="KAK0138343.1"/>
    </source>
</evidence>
<dbReference type="AlphaFoldDB" id="A0AA47MDL8"/>
<sequence>MCACTVLMCVHVLMCMCTVLMCMCTVLMCMCTVLIPLLYIIYTHNCIASNSSTSIIKFADDTVVLGLIANNNEQDYLNQVEDLALWCQTNNLALNISKTKEMVVDFRRKQGSGLNPLIISGEPVERVPSFKYLGVHLTQDLSWQRLYFLRRLKKFKVSPSLLRTFYSAAIECILTGCTSAWYGSCTARDWAALQRVVRSAERTIKASLTTLEETYSKRVRARARKVRLDASHPNAGLFTLLQSGRRLRCIKARTERLRKSFFSQAESVQTPVPSMTYGITVMWLNSGLKGDARREERSMETPSSSSSFVTSSSSFTCGGTS</sequence>
<dbReference type="GO" id="GO:0016706">
    <property type="term" value="F:2-oxoglutarate-dependent dioxygenase activity"/>
    <property type="evidence" value="ECO:0007669"/>
    <property type="project" value="InterPro"/>
</dbReference>